<evidence type="ECO:0000313" key="1">
    <source>
        <dbReference type="EMBL" id="RAL63551.1"/>
    </source>
</evidence>
<sequence>MTACSACTKKHAKCSWKDVKDGELEAIASIQTRDSPAASEDGLLIVDKKHTPERSNLAPASGGVTTIGASGGARHVPVSFL</sequence>
<keyword evidence="2" id="KW-1185">Reference proteome</keyword>
<organism evidence="1 2">
    <name type="scientific">Monilinia fructigena</name>
    <dbReference type="NCBI Taxonomy" id="38457"/>
    <lineage>
        <taxon>Eukaryota</taxon>
        <taxon>Fungi</taxon>
        <taxon>Dikarya</taxon>
        <taxon>Ascomycota</taxon>
        <taxon>Pezizomycotina</taxon>
        <taxon>Leotiomycetes</taxon>
        <taxon>Helotiales</taxon>
        <taxon>Sclerotiniaceae</taxon>
        <taxon>Monilinia</taxon>
    </lineage>
</organism>
<evidence type="ECO:0000313" key="2">
    <source>
        <dbReference type="Proteomes" id="UP000249056"/>
    </source>
</evidence>
<dbReference type="EMBL" id="QKRW01000018">
    <property type="protein sequence ID" value="RAL63551.1"/>
    <property type="molecule type" value="Genomic_DNA"/>
</dbReference>
<gene>
    <name evidence="1" type="ORF">DID88_003595</name>
</gene>
<name>A0A395ITU1_9HELO</name>
<dbReference type="Proteomes" id="UP000249056">
    <property type="component" value="Unassembled WGS sequence"/>
</dbReference>
<protein>
    <submittedName>
        <fullName evidence="1">Uncharacterized protein</fullName>
    </submittedName>
</protein>
<proteinExistence type="predicted"/>
<accession>A0A395ITU1</accession>
<comment type="caution">
    <text evidence="1">The sequence shown here is derived from an EMBL/GenBank/DDBJ whole genome shotgun (WGS) entry which is preliminary data.</text>
</comment>
<reference evidence="1 2" key="1">
    <citation type="submission" date="2018-06" db="EMBL/GenBank/DDBJ databases">
        <title>Genome Sequence of the Brown Rot Fungal Pathogen Monilinia fructigena.</title>
        <authorList>
            <person name="Landi L."/>
            <person name="De Miccolis Angelini R.M."/>
            <person name="Pollastro S."/>
            <person name="Abate D."/>
            <person name="Faretra F."/>
            <person name="Romanazzi G."/>
        </authorList>
    </citation>
    <scope>NUCLEOTIDE SEQUENCE [LARGE SCALE GENOMIC DNA]</scope>
    <source>
        <strain evidence="1 2">Mfrg269</strain>
    </source>
</reference>
<dbReference type="AlphaFoldDB" id="A0A395ITU1"/>
<dbReference type="OrthoDB" id="5422841at2759"/>